<dbReference type="Pfam" id="PF01683">
    <property type="entry name" value="EB"/>
    <property type="match status" value="10"/>
</dbReference>
<dbReference type="PANTHER" id="PTHR37157">
    <property type="entry name" value="PRION-LIKE-(Q/N-RICH) DOMAIN-BEARING PROTEIN 25"/>
    <property type="match status" value="1"/>
</dbReference>
<evidence type="ECO:0000313" key="3">
    <source>
        <dbReference type="WBParaSite" id="Csp11.Scaffold628.g7485.t1"/>
    </source>
</evidence>
<feature type="domain" description="EGF-like" evidence="1">
    <location>
        <begin position="112"/>
        <end position="144"/>
    </location>
</feature>
<dbReference type="SMART" id="SM00181">
    <property type="entry name" value="EGF"/>
    <property type="match status" value="8"/>
</dbReference>
<dbReference type="eggNOG" id="KOG4295">
    <property type="taxonomic scope" value="Eukaryota"/>
</dbReference>
<feature type="domain" description="EGF-like" evidence="1">
    <location>
        <begin position="571"/>
        <end position="603"/>
    </location>
</feature>
<accession>A0A1I7TMU3</accession>
<sequence length="659" mass="69159">MNTQCASGYTCNNGVCCPNTSSGTCSSSGNNGCLTGQVLVNGQCYNSVNIGSACQRTEQCTGGSQCQNSVCQCNSGFVNVNQQCVISNGVNCQLGTVSYNSQCITLASPGQSCVTSSQCIDNSVCNNAVCTCNSNYQLVYGYCVPFTTGNCQNTQTLVNNQCVLYSIVGETCIANQQCVGGAICNSGTCRCQSGATAMYGYCISSSSSSCNSNQVSINGLCYNTVQVGGSCSFSQQCLNNAVCTNNICVSSFCNIQCSSNQVCISNQCYNYVSIGSQCVGSQQCLSSSQCTNGICQCPQGTQLLNGVCTSNNNNDGCQTNQISYNGQCYNTVNIGSQCMITQQCLGNSQCLNSFCQCTSGSTNVNGFCQGGSNVNCNSNQISYNGQCYNTVNIGSQCMITQQCLGNSQCINSFCQCPSGSTNVNNFCQGGSNVQCNSNQILYNGQCYNTVNIGSQCVVTQQCLGNSQCINSFCQCPSGSTNVNNFCQGGSTQCSTNQISYNGQCYNTVSIGNRCTITQQCLGNSQCLNSICQCPSGSNNNNGFCQGTSTSCTTNQILYNGVCYNTVSIGSQCSVNQQCLGNSQCMNSFCQCPSGTSNVNNFCSTTSTSNLCSAGQTVQMDNTNQPINCLVSTCPTNSFCQYSASGQRYVCCRSTSGKKK</sequence>
<feature type="domain" description="EGF-like" evidence="1">
    <location>
        <begin position="53"/>
        <end position="85"/>
    </location>
</feature>
<protein>
    <submittedName>
        <fullName evidence="3">EB domain-containing protein</fullName>
    </submittedName>
</protein>
<organism evidence="2 3">
    <name type="scientific">Caenorhabditis tropicalis</name>
    <dbReference type="NCBI Taxonomy" id="1561998"/>
    <lineage>
        <taxon>Eukaryota</taxon>
        <taxon>Metazoa</taxon>
        <taxon>Ecdysozoa</taxon>
        <taxon>Nematoda</taxon>
        <taxon>Chromadorea</taxon>
        <taxon>Rhabditida</taxon>
        <taxon>Rhabditina</taxon>
        <taxon>Rhabditomorpha</taxon>
        <taxon>Rhabditoidea</taxon>
        <taxon>Rhabditidae</taxon>
        <taxon>Peloderinae</taxon>
        <taxon>Caenorhabditis</taxon>
    </lineage>
</organism>
<dbReference type="WBParaSite" id="Csp11.Scaffold628.g7485.t1">
    <property type="protein sequence ID" value="Csp11.Scaffold628.g7485.t1"/>
    <property type="gene ID" value="Csp11.Scaffold628.g7485"/>
</dbReference>
<dbReference type="PANTHER" id="PTHR37157:SF2">
    <property type="entry name" value="EB DOMAIN-CONTAINING PROTEIN-RELATED"/>
    <property type="match status" value="1"/>
</dbReference>
<feature type="domain" description="EGF-like" evidence="1">
    <location>
        <begin position="277"/>
        <end position="309"/>
    </location>
</feature>
<dbReference type="SMART" id="SM00289">
    <property type="entry name" value="WR1"/>
    <property type="match status" value="11"/>
</dbReference>
<feature type="domain" description="EGF-like" evidence="1">
    <location>
        <begin position="455"/>
        <end position="487"/>
    </location>
</feature>
<name>A0A1I7TMU3_9PELO</name>
<dbReference type="eggNOG" id="KOG1218">
    <property type="taxonomic scope" value="Eukaryota"/>
</dbReference>
<feature type="domain" description="EGF-like" evidence="1">
    <location>
        <begin position="396"/>
        <end position="428"/>
    </location>
</feature>
<feature type="domain" description="EGF-like" evidence="1">
    <location>
        <begin position="513"/>
        <end position="545"/>
    </location>
</feature>
<dbReference type="Proteomes" id="UP000095282">
    <property type="component" value="Unplaced"/>
</dbReference>
<dbReference type="InterPro" id="IPR000742">
    <property type="entry name" value="EGF"/>
</dbReference>
<dbReference type="STRING" id="1561998.A0A1I7TMU3"/>
<keyword evidence="2" id="KW-1185">Reference proteome</keyword>
<proteinExistence type="predicted"/>
<dbReference type="InterPro" id="IPR006150">
    <property type="entry name" value="Cys_repeat_1"/>
</dbReference>
<dbReference type="InterPro" id="IPR006149">
    <property type="entry name" value="EB_dom"/>
</dbReference>
<feature type="domain" description="EGF-like" evidence="1">
    <location>
        <begin position="171"/>
        <end position="203"/>
    </location>
</feature>
<evidence type="ECO:0000259" key="1">
    <source>
        <dbReference type="SMART" id="SM00181"/>
    </source>
</evidence>
<dbReference type="AlphaFoldDB" id="A0A1I7TMU3"/>
<evidence type="ECO:0000313" key="2">
    <source>
        <dbReference type="Proteomes" id="UP000095282"/>
    </source>
</evidence>
<reference evidence="3" key="1">
    <citation type="submission" date="2016-11" db="UniProtKB">
        <authorList>
            <consortium name="WormBaseParasite"/>
        </authorList>
    </citation>
    <scope>IDENTIFICATION</scope>
</reference>